<accession>A0ABQ6PUD3</accession>
<dbReference type="EMBL" id="BTPD01000020">
    <property type="protein sequence ID" value="GMQ31543.1"/>
    <property type="molecule type" value="Genomic_DNA"/>
</dbReference>
<keyword evidence="2" id="KW-1185">Reference proteome</keyword>
<gene>
    <name evidence="1" type="ORF">Aconfl_41880</name>
</gene>
<proteinExistence type="predicted"/>
<evidence type="ECO:0000313" key="2">
    <source>
        <dbReference type="Proteomes" id="UP001338309"/>
    </source>
</evidence>
<evidence type="ECO:0000313" key="1">
    <source>
        <dbReference type="EMBL" id="GMQ31543.1"/>
    </source>
</evidence>
<protein>
    <submittedName>
        <fullName evidence="1">Uncharacterized protein</fullName>
    </submittedName>
</protein>
<organism evidence="1 2">
    <name type="scientific">Algoriphagus confluentis</name>
    <dbReference type="NCBI Taxonomy" id="1697556"/>
    <lineage>
        <taxon>Bacteria</taxon>
        <taxon>Pseudomonadati</taxon>
        <taxon>Bacteroidota</taxon>
        <taxon>Cytophagia</taxon>
        <taxon>Cytophagales</taxon>
        <taxon>Cyclobacteriaceae</taxon>
        <taxon>Algoriphagus</taxon>
    </lineage>
</organism>
<reference evidence="1 2" key="1">
    <citation type="submission" date="2023-08" db="EMBL/GenBank/DDBJ databases">
        <title>Draft genome sequence of Algoriphagus confluentis.</title>
        <authorList>
            <person name="Takatani N."/>
            <person name="Hosokawa M."/>
            <person name="Sawabe T."/>
        </authorList>
    </citation>
    <scope>NUCLEOTIDE SEQUENCE [LARGE SCALE GENOMIC DNA]</scope>
    <source>
        <strain evidence="1 2">NBRC 111222</strain>
    </source>
</reference>
<dbReference type="RefSeq" id="WP_338226308.1">
    <property type="nucleotide sequence ID" value="NZ_BTPD01000020.1"/>
</dbReference>
<comment type="caution">
    <text evidence="1">The sequence shown here is derived from an EMBL/GenBank/DDBJ whole genome shotgun (WGS) entry which is preliminary data.</text>
</comment>
<name>A0ABQ6PUD3_9BACT</name>
<dbReference type="Proteomes" id="UP001338309">
    <property type="component" value="Unassembled WGS sequence"/>
</dbReference>
<sequence length="281" mass="31384">MFQSTFYSKILLGIILATLISCYPDESVPDSSSPTYHHLYPTEEILNHQREDLRSALEKIRGSIGKKGSGSKTIWSRKNDWGIGLYLSANHIYPVSGWAKRSPEWFEHSNNNLGIFESSQVPSPDGSLLPGNILSADFPLLHLEISPEATNSSILPEEDFYLGLTDNQKIEAKLFPQYPQILDKSTPLQLFDPYQRTLADKTWAKPSPGETAIGMGFPGDTKNFPKGAVAIGRVLTLAEAEVCWSRLKEAGDSEGEIPFRPEVEFFLDSQGLPRNERRWGV</sequence>